<evidence type="ECO:0000256" key="1">
    <source>
        <dbReference type="SAM" id="SignalP"/>
    </source>
</evidence>
<dbReference type="Pfam" id="PF00059">
    <property type="entry name" value="Lectin_C"/>
    <property type="match status" value="1"/>
</dbReference>
<dbReference type="Gene3D" id="3.10.100.10">
    <property type="entry name" value="Mannose-Binding Protein A, subunit A"/>
    <property type="match status" value="1"/>
</dbReference>
<evidence type="ECO:0000259" key="2">
    <source>
        <dbReference type="PROSITE" id="PS50041"/>
    </source>
</evidence>
<sequence>MKQLYFLIFTLSSFIWCSCPDGWTSYKTVCILPRNDQVTWSTAQAICPNEHNQGYMVNEEDAEKHEFVSQLARDNFPIASNYHIGLSYARNSWYWQRPAGQQAIQVNSTFWNPFYPIVSSTLTAVWNSMEGNTTEYGWQNIDKTKSKAYYFCEIVDTKNIF</sequence>
<dbReference type="PANTHER" id="PTHR31024:SF3">
    <property type="entry name" value="C-TYPE LECTIN-RELATED"/>
    <property type="match status" value="1"/>
</dbReference>
<name>A0A9P1IA99_9PELO</name>
<gene>
    <name evidence="3" type="ORF">CAMP_LOCUS4001</name>
</gene>
<dbReference type="PANTHER" id="PTHR31024">
    <property type="entry name" value="C-TYPE LECTIN"/>
    <property type="match status" value="1"/>
</dbReference>
<organism evidence="3 4">
    <name type="scientific">Caenorhabditis angaria</name>
    <dbReference type="NCBI Taxonomy" id="860376"/>
    <lineage>
        <taxon>Eukaryota</taxon>
        <taxon>Metazoa</taxon>
        <taxon>Ecdysozoa</taxon>
        <taxon>Nematoda</taxon>
        <taxon>Chromadorea</taxon>
        <taxon>Rhabditida</taxon>
        <taxon>Rhabditina</taxon>
        <taxon>Rhabditomorpha</taxon>
        <taxon>Rhabditoidea</taxon>
        <taxon>Rhabditidae</taxon>
        <taxon>Peloderinae</taxon>
        <taxon>Caenorhabditis</taxon>
    </lineage>
</organism>
<dbReference type="PROSITE" id="PS50041">
    <property type="entry name" value="C_TYPE_LECTIN_2"/>
    <property type="match status" value="1"/>
</dbReference>
<dbReference type="CDD" id="cd00037">
    <property type="entry name" value="CLECT"/>
    <property type="match status" value="1"/>
</dbReference>
<dbReference type="InterPro" id="IPR016186">
    <property type="entry name" value="C-type_lectin-like/link_sf"/>
</dbReference>
<feature type="domain" description="C-type lectin" evidence="2">
    <location>
        <begin position="26"/>
        <end position="128"/>
    </location>
</feature>
<dbReference type="Proteomes" id="UP001152747">
    <property type="component" value="Unassembled WGS sequence"/>
</dbReference>
<dbReference type="EMBL" id="CANHGI010000002">
    <property type="protein sequence ID" value="CAI5441364.1"/>
    <property type="molecule type" value="Genomic_DNA"/>
</dbReference>
<dbReference type="GO" id="GO:0045087">
    <property type="term" value="P:innate immune response"/>
    <property type="evidence" value="ECO:0007669"/>
    <property type="project" value="TreeGrafter"/>
</dbReference>
<feature type="signal peptide" evidence="1">
    <location>
        <begin position="1"/>
        <end position="20"/>
    </location>
</feature>
<proteinExistence type="predicted"/>
<dbReference type="SMART" id="SM00034">
    <property type="entry name" value="CLECT"/>
    <property type="match status" value="1"/>
</dbReference>
<dbReference type="PROSITE" id="PS51257">
    <property type="entry name" value="PROKAR_LIPOPROTEIN"/>
    <property type="match status" value="1"/>
</dbReference>
<feature type="chain" id="PRO_5040379747" description="C-type lectin domain-containing protein" evidence="1">
    <location>
        <begin position="21"/>
        <end position="161"/>
    </location>
</feature>
<evidence type="ECO:0000313" key="4">
    <source>
        <dbReference type="Proteomes" id="UP001152747"/>
    </source>
</evidence>
<dbReference type="InterPro" id="IPR001304">
    <property type="entry name" value="C-type_lectin-like"/>
</dbReference>
<keyword evidence="1" id="KW-0732">Signal</keyword>
<dbReference type="InterPro" id="IPR016187">
    <property type="entry name" value="CTDL_fold"/>
</dbReference>
<dbReference type="SUPFAM" id="SSF56436">
    <property type="entry name" value="C-type lectin-like"/>
    <property type="match status" value="1"/>
</dbReference>
<accession>A0A9P1IA99</accession>
<keyword evidence="4" id="KW-1185">Reference proteome</keyword>
<dbReference type="AlphaFoldDB" id="A0A9P1IA99"/>
<comment type="caution">
    <text evidence="3">The sequence shown here is derived from an EMBL/GenBank/DDBJ whole genome shotgun (WGS) entry which is preliminary data.</text>
</comment>
<protein>
    <recommendedName>
        <fullName evidence="2">C-type lectin domain-containing protein</fullName>
    </recommendedName>
</protein>
<reference evidence="3" key="1">
    <citation type="submission" date="2022-11" db="EMBL/GenBank/DDBJ databases">
        <authorList>
            <person name="Kikuchi T."/>
        </authorList>
    </citation>
    <scope>NUCLEOTIDE SEQUENCE</scope>
    <source>
        <strain evidence="3">PS1010</strain>
    </source>
</reference>
<evidence type="ECO:0000313" key="3">
    <source>
        <dbReference type="EMBL" id="CAI5441364.1"/>
    </source>
</evidence>